<comment type="caution">
    <text evidence="1">The sequence shown here is derived from an EMBL/GenBank/DDBJ whole genome shotgun (WGS) entry which is preliminary data.</text>
</comment>
<evidence type="ECO:0000313" key="2">
    <source>
        <dbReference type="Proteomes" id="UP000476030"/>
    </source>
</evidence>
<dbReference type="AlphaFoldDB" id="A0A6L8W7U2"/>
<evidence type="ECO:0000313" key="1">
    <source>
        <dbReference type="EMBL" id="MZR30719.1"/>
    </source>
</evidence>
<name>A0A6L8W7U2_9PROT</name>
<dbReference type="Proteomes" id="UP000476030">
    <property type="component" value="Unassembled WGS sequence"/>
</dbReference>
<sequence>MTDLTPLTALRDRDPRSARFGAVTLSEKSDLSLASLYIGAGRTKPHPFGLDLPDIGKISNAKDHSAFWVGPNQWMIERKSPSECDFAAEVKAQAPETAVTEQSDGFVCLELEAPEDAMTALLAKLINLDPHSLTPDTAVHTGLDHMTVFVLRRSVTRLDFIGMRSYADSLWHALATAAARMNNLDT</sequence>
<organism evidence="1 2">
    <name type="scientific">Sneathiella litorea</name>
    <dbReference type="NCBI Taxonomy" id="2606216"/>
    <lineage>
        <taxon>Bacteria</taxon>
        <taxon>Pseudomonadati</taxon>
        <taxon>Pseudomonadota</taxon>
        <taxon>Alphaproteobacteria</taxon>
        <taxon>Sneathiellales</taxon>
        <taxon>Sneathiellaceae</taxon>
        <taxon>Sneathiella</taxon>
    </lineage>
</organism>
<dbReference type="EMBL" id="WTUW01000002">
    <property type="protein sequence ID" value="MZR30719.1"/>
    <property type="molecule type" value="Genomic_DNA"/>
</dbReference>
<protein>
    <submittedName>
        <fullName evidence="1">Sarcosine oxidase subunit gamma</fullName>
    </submittedName>
</protein>
<dbReference type="Gene3D" id="3.30.70.1520">
    <property type="entry name" value="Heterotetrameric sarcosine oxidase"/>
    <property type="match status" value="1"/>
</dbReference>
<gene>
    <name evidence="1" type="ORF">GQE98_08735</name>
</gene>
<reference evidence="1 2" key="1">
    <citation type="submission" date="2019-12" db="EMBL/GenBank/DDBJ databases">
        <title>Snethiella sp. nov. sp. isolated from sea sand.</title>
        <authorList>
            <person name="Kim J."/>
            <person name="Jeong S.E."/>
            <person name="Jung H.S."/>
            <person name="Jeon C.O."/>
        </authorList>
    </citation>
    <scope>NUCLEOTIDE SEQUENCE [LARGE SCALE GENOMIC DNA]</scope>
    <source>
        <strain evidence="1 2">DP05</strain>
    </source>
</reference>
<dbReference type="Gene3D" id="3.30.1360.120">
    <property type="entry name" value="Probable tRNA modification gtpase trme, domain 1"/>
    <property type="match status" value="1"/>
</dbReference>
<dbReference type="InterPro" id="IPR027266">
    <property type="entry name" value="TrmE/GcvT-like"/>
</dbReference>
<dbReference type="RefSeq" id="WP_161315273.1">
    <property type="nucleotide sequence ID" value="NZ_WTUW01000002.1"/>
</dbReference>
<proteinExistence type="predicted"/>
<keyword evidence="2" id="KW-1185">Reference proteome</keyword>
<accession>A0A6L8W7U2</accession>